<evidence type="ECO:0000313" key="9">
    <source>
        <dbReference type="Proteomes" id="UP001154420"/>
    </source>
</evidence>
<keyword evidence="2 7" id="KW-0732">Signal</keyword>
<feature type="chain" id="PRO_5040769790" evidence="7">
    <location>
        <begin position="42"/>
        <end position="488"/>
    </location>
</feature>
<feature type="compositionally biased region" description="Low complexity" evidence="6">
    <location>
        <begin position="74"/>
        <end position="85"/>
    </location>
</feature>
<protein>
    <submittedName>
        <fullName evidence="8">Carbohydrate ABC transporter substrate-binding protein</fullName>
    </submittedName>
</protein>
<evidence type="ECO:0000256" key="1">
    <source>
        <dbReference type="ARBA" id="ARBA00022475"/>
    </source>
</evidence>
<dbReference type="InterPro" id="IPR050490">
    <property type="entry name" value="Bact_solute-bd_prot1"/>
</dbReference>
<evidence type="ECO:0000256" key="7">
    <source>
        <dbReference type="SAM" id="SignalP"/>
    </source>
</evidence>
<evidence type="ECO:0000256" key="2">
    <source>
        <dbReference type="ARBA" id="ARBA00022729"/>
    </source>
</evidence>
<comment type="caution">
    <text evidence="8">The sequence shown here is derived from an EMBL/GenBank/DDBJ whole genome shotgun (WGS) entry which is preliminary data.</text>
</comment>
<feature type="compositionally biased region" description="Acidic residues" evidence="6">
    <location>
        <begin position="63"/>
        <end position="73"/>
    </location>
</feature>
<dbReference type="AlphaFoldDB" id="A0A9X5BGL6"/>
<evidence type="ECO:0000256" key="3">
    <source>
        <dbReference type="ARBA" id="ARBA00023136"/>
    </source>
</evidence>
<keyword evidence="5" id="KW-0449">Lipoprotein</keyword>
<dbReference type="Gene3D" id="3.40.190.10">
    <property type="entry name" value="Periplasmic binding protein-like II"/>
    <property type="match status" value="2"/>
</dbReference>
<dbReference type="PANTHER" id="PTHR43649:SF33">
    <property type="entry name" value="POLYGALACTURONAN_RHAMNOGALACTURONAN-BINDING PROTEIN YTCQ"/>
    <property type="match status" value="1"/>
</dbReference>
<organism evidence="8 9">
    <name type="scientific">Parablautia muri</name>
    <dbReference type="NCBI Taxonomy" id="2320879"/>
    <lineage>
        <taxon>Bacteria</taxon>
        <taxon>Bacillati</taxon>
        <taxon>Bacillota</taxon>
        <taxon>Clostridia</taxon>
        <taxon>Lachnospirales</taxon>
        <taxon>Lachnospiraceae</taxon>
        <taxon>Parablautia</taxon>
    </lineage>
</organism>
<proteinExistence type="predicted"/>
<accession>A0A9X5BGL6</accession>
<feature type="region of interest" description="Disordered" evidence="6">
    <location>
        <begin position="48"/>
        <end position="85"/>
    </location>
</feature>
<dbReference type="Proteomes" id="UP001154420">
    <property type="component" value="Unassembled WGS sequence"/>
</dbReference>
<keyword evidence="9" id="KW-1185">Reference proteome</keyword>
<dbReference type="PANTHER" id="PTHR43649">
    <property type="entry name" value="ARABINOSE-BINDING PROTEIN-RELATED"/>
    <property type="match status" value="1"/>
</dbReference>
<evidence type="ECO:0000256" key="4">
    <source>
        <dbReference type="ARBA" id="ARBA00023139"/>
    </source>
</evidence>
<keyword evidence="3" id="KW-0472">Membrane</keyword>
<keyword evidence="4" id="KW-0564">Palmitate</keyword>
<evidence type="ECO:0000313" key="8">
    <source>
        <dbReference type="EMBL" id="NBJ93630.1"/>
    </source>
</evidence>
<name>A0A9X5BGL6_9FIRM</name>
<dbReference type="EMBL" id="QZDT01000022">
    <property type="protein sequence ID" value="NBJ93630.1"/>
    <property type="molecule type" value="Genomic_DNA"/>
</dbReference>
<feature type="compositionally biased region" description="Low complexity" evidence="6">
    <location>
        <begin position="51"/>
        <end position="62"/>
    </location>
</feature>
<reference evidence="8" key="1">
    <citation type="submission" date="2018-09" db="EMBL/GenBank/DDBJ databases">
        <title>Murine metabolic-syndrome-specific gut microbial biobank.</title>
        <authorList>
            <person name="Liu C."/>
        </authorList>
    </citation>
    <scope>NUCLEOTIDE SEQUENCE</scope>
    <source>
        <strain evidence="8">D42-62</strain>
    </source>
</reference>
<feature type="signal peptide" evidence="7">
    <location>
        <begin position="1"/>
        <end position="41"/>
    </location>
</feature>
<gene>
    <name evidence="8" type="ORF">D5281_13770</name>
</gene>
<evidence type="ECO:0000256" key="5">
    <source>
        <dbReference type="ARBA" id="ARBA00023288"/>
    </source>
</evidence>
<dbReference type="InterPro" id="IPR006059">
    <property type="entry name" value="SBP"/>
</dbReference>
<dbReference type="Pfam" id="PF01547">
    <property type="entry name" value="SBP_bac_1"/>
    <property type="match status" value="1"/>
</dbReference>
<dbReference type="SUPFAM" id="SSF53850">
    <property type="entry name" value="Periplasmic binding protein-like II"/>
    <property type="match status" value="1"/>
</dbReference>
<keyword evidence="1" id="KW-1003">Cell membrane</keyword>
<evidence type="ECO:0000256" key="6">
    <source>
        <dbReference type="SAM" id="MobiDB-lite"/>
    </source>
</evidence>
<sequence>MEILTQYRKHSLRYAGGVSMKKRLISGLLCAAMALSLVACGGGSGSGSEGASGEAADSADSAGSEDTESDAADSGDAGNEAADSAGSGSGLELAYNLATEDFAVFEGLIKDFTEETGINVTIYNGGDDYESAMKTRMSSGDLPDMWVTHGWSIIRYSEYMMDLSDQPWVANIDAGLKDVITNDNGELFILPITQAVAAIMYNKDVLEAAGVDATTIRTWDDFNAACQAIADNTEATPIELCLGDAFDAYMLEVIWPTLYSNSDIADNKADALQGGSFDFTTDGADSFQMVSDWFTSGYFNEDYVSGKKDDICSALANGEGGFALYSTEMIPSILAYNEEANIGILPVPAKDDSTASYFGTGEGNFSCFGIWKDTEYEAECKQLLEYLARPEIAVQVVKIDGGIPGLTDTVLDNNDLAAYTTNAFKEAQSQFDGDLVYDNFFDREYLPSGMWSVMGDSLGTLLADGDPEGSKDEAMGMVQDNYSDLMGN</sequence>